<reference evidence="8 9" key="1">
    <citation type="journal article" date="2014" name="BMC Genomics">
        <title>Comparative genome sequencing reveals chemotype-specific gene clusters in the toxigenic black mold Stachybotrys.</title>
        <authorList>
            <person name="Semeiks J."/>
            <person name="Borek D."/>
            <person name="Otwinowski Z."/>
            <person name="Grishin N.V."/>
        </authorList>
    </citation>
    <scope>NUCLEOTIDE SEQUENCE [LARGE SCALE GENOMIC DNA]</scope>
    <source>
        <strain evidence="8 9">IBT 40285</strain>
    </source>
</reference>
<evidence type="ECO:0000256" key="5">
    <source>
        <dbReference type="ARBA" id="ARBA00023004"/>
    </source>
</evidence>
<dbReference type="AlphaFoldDB" id="A0A084QAA3"/>
<dbReference type="GO" id="GO:0004656">
    <property type="term" value="F:procollagen-proline 4-dioxygenase activity"/>
    <property type="evidence" value="ECO:0007669"/>
    <property type="project" value="TreeGrafter"/>
</dbReference>
<dbReference type="STRING" id="1283841.A0A084QAA3"/>
<dbReference type="OMA" id="AVFFSYE"/>
<dbReference type="InterPro" id="IPR045054">
    <property type="entry name" value="P4HA-like"/>
</dbReference>
<sequence>MVNARILLGLAALSFASGGFAREADEQQVPLSSSSEIPDHYACEHPPYKVHILNKTPLVVYLEGFITSDERLHLQKLAEGRFRHSAVLGSAGASTLHAVRTSQSTSVDRDALVRCIEDRALAFQGFDMPAYHLEPIQLVRYAPTERYHFHTDWFTDPSQATASLGGNRLSSFFAYVKADNVTGGGTNFPMINAPRDDRWCGFVECDEEYDRGVTFRPVEGNAIYWENLLPTGQGDQRTLHAGLPVVSGDKIGMNIWTRQAPLSPEIRGE</sequence>
<dbReference type="GO" id="GO:0031418">
    <property type="term" value="F:L-ascorbic acid binding"/>
    <property type="evidence" value="ECO:0007669"/>
    <property type="project" value="InterPro"/>
</dbReference>
<evidence type="ECO:0000259" key="7">
    <source>
        <dbReference type="PROSITE" id="PS51471"/>
    </source>
</evidence>
<keyword evidence="2" id="KW-0479">Metal-binding</keyword>
<evidence type="ECO:0000313" key="8">
    <source>
        <dbReference type="EMBL" id="KFA60888.1"/>
    </source>
</evidence>
<keyword evidence="3" id="KW-0223">Dioxygenase</keyword>
<dbReference type="GO" id="GO:0005783">
    <property type="term" value="C:endoplasmic reticulum"/>
    <property type="evidence" value="ECO:0007669"/>
    <property type="project" value="TreeGrafter"/>
</dbReference>
<dbReference type="InterPro" id="IPR044862">
    <property type="entry name" value="Pro_4_hyd_alph_FE2OG_OXY"/>
</dbReference>
<keyword evidence="5" id="KW-0408">Iron</keyword>
<keyword evidence="9" id="KW-1185">Reference proteome</keyword>
<feature type="signal peptide" evidence="6">
    <location>
        <begin position="1"/>
        <end position="21"/>
    </location>
</feature>
<comment type="cofactor">
    <cofactor evidence="1">
        <name>L-ascorbate</name>
        <dbReference type="ChEBI" id="CHEBI:38290"/>
    </cofactor>
</comment>
<dbReference type="InterPro" id="IPR005123">
    <property type="entry name" value="Oxoglu/Fe-dep_dioxygenase_dom"/>
</dbReference>
<dbReference type="HOGENOM" id="CLU_058132_0_0_1"/>
<keyword evidence="6" id="KW-0732">Signal</keyword>
<dbReference type="Pfam" id="PF13640">
    <property type="entry name" value="2OG-FeII_Oxy_3"/>
    <property type="match status" value="1"/>
</dbReference>
<feature type="chain" id="PRO_5001779163" description="Fe2OG dioxygenase domain-containing protein" evidence="6">
    <location>
        <begin position="22"/>
        <end position="269"/>
    </location>
</feature>
<evidence type="ECO:0000256" key="1">
    <source>
        <dbReference type="ARBA" id="ARBA00001961"/>
    </source>
</evidence>
<dbReference type="InterPro" id="IPR006620">
    <property type="entry name" value="Pro_4_hyd_alph"/>
</dbReference>
<dbReference type="PANTHER" id="PTHR10869">
    <property type="entry name" value="PROLYL 4-HYDROXYLASE ALPHA SUBUNIT"/>
    <property type="match status" value="1"/>
</dbReference>
<keyword evidence="4" id="KW-0560">Oxidoreductase</keyword>
<dbReference type="InParanoid" id="A0A084QAA3"/>
<evidence type="ECO:0000313" key="9">
    <source>
        <dbReference type="Proteomes" id="UP000028524"/>
    </source>
</evidence>
<feature type="domain" description="Fe2OG dioxygenase" evidence="7">
    <location>
        <begin position="132"/>
        <end position="259"/>
    </location>
</feature>
<organism evidence="8 9">
    <name type="scientific">Stachybotrys chlorohalonatus (strain IBT 40285)</name>
    <dbReference type="NCBI Taxonomy" id="1283841"/>
    <lineage>
        <taxon>Eukaryota</taxon>
        <taxon>Fungi</taxon>
        <taxon>Dikarya</taxon>
        <taxon>Ascomycota</taxon>
        <taxon>Pezizomycotina</taxon>
        <taxon>Sordariomycetes</taxon>
        <taxon>Hypocreomycetidae</taxon>
        <taxon>Hypocreales</taxon>
        <taxon>Stachybotryaceae</taxon>
        <taxon>Stachybotrys</taxon>
    </lineage>
</organism>
<dbReference type="Proteomes" id="UP000028524">
    <property type="component" value="Unassembled WGS sequence"/>
</dbReference>
<protein>
    <recommendedName>
        <fullName evidence="7">Fe2OG dioxygenase domain-containing protein</fullName>
    </recommendedName>
</protein>
<evidence type="ECO:0000256" key="6">
    <source>
        <dbReference type="SAM" id="SignalP"/>
    </source>
</evidence>
<evidence type="ECO:0000256" key="2">
    <source>
        <dbReference type="ARBA" id="ARBA00022723"/>
    </source>
</evidence>
<accession>A0A084QAA3</accession>
<evidence type="ECO:0000256" key="4">
    <source>
        <dbReference type="ARBA" id="ARBA00023002"/>
    </source>
</evidence>
<dbReference type="PROSITE" id="PS51471">
    <property type="entry name" value="FE2OG_OXY"/>
    <property type="match status" value="1"/>
</dbReference>
<gene>
    <name evidence="8" type="ORF">S40285_10251</name>
</gene>
<dbReference type="GO" id="GO:0005506">
    <property type="term" value="F:iron ion binding"/>
    <property type="evidence" value="ECO:0007669"/>
    <property type="project" value="InterPro"/>
</dbReference>
<dbReference type="Gene3D" id="2.60.120.620">
    <property type="entry name" value="q2cbj1_9rhob like domain"/>
    <property type="match status" value="1"/>
</dbReference>
<dbReference type="OrthoDB" id="420380at2759"/>
<dbReference type="PANTHER" id="PTHR10869:SF246">
    <property type="entry name" value="TRANSMEMBRANE PROLYL 4-HYDROXYLASE"/>
    <property type="match status" value="1"/>
</dbReference>
<evidence type="ECO:0000256" key="3">
    <source>
        <dbReference type="ARBA" id="ARBA00022964"/>
    </source>
</evidence>
<dbReference type="EMBL" id="KL660883">
    <property type="protein sequence ID" value="KFA60888.1"/>
    <property type="molecule type" value="Genomic_DNA"/>
</dbReference>
<name>A0A084QAA3_STAC4</name>
<dbReference type="SMART" id="SM00702">
    <property type="entry name" value="P4Hc"/>
    <property type="match status" value="1"/>
</dbReference>
<proteinExistence type="predicted"/>